<dbReference type="EMBL" id="JH669249">
    <property type="protein sequence ID" value="KAG6464764.1"/>
    <property type="molecule type" value="Genomic_DNA"/>
</dbReference>
<dbReference type="Proteomes" id="UP000791440">
    <property type="component" value="Unassembled WGS sequence"/>
</dbReference>
<evidence type="ECO:0000256" key="1">
    <source>
        <dbReference type="SAM" id="MobiDB-lite"/>
    </source>
</evidence>
<feature type="region of interest" description="Disordered" evidence="1">
    <location>
        <begin position="158"/>
        <end position="192"/>
    </location>
</feature>
<feature type="compositionally biased region" description="Acidic residues" evidence="1">
    <location>
        <begin position="177"/>
        <end position="192"/>
    </location>
</feature>
<proteinExistence type="predicted"/>
<evidence type="ECO:0000313" key="2">
    <source>
        <dbReference type="EMBL" id="KAG6464764.1"/>
    </source>
</evidence>
<reference evidence="2" key="1">
    <citation type="journal article" date="2016" name="Insect Biochem. Mol. Biol.">
        <title>Multifaceted biological insights from a draft genome sequence of the tobacco hornworm moth, Manduca sexta.</title>
        <authorList>
            <person name="Kanost M.R."/>
            <person name="Arrese E.L."/>
            <person name="Cao X."/>
            <person name="Chen Y.R."/>
            <person name="Chellapilla S."/>
            <person name="Goldsmith M.R."/>
            <person name="Grosse-Wilde E."/>
            <person name="Heckel D.G."/>
            <person name="Herndon N."/>
            <person name="Jiang H."/>
            <person name="Papanicolaou A."/>
            <person name="Qu J."/>
            <person name="Soulages J.L."/>
            <person name="Vogel H."/>
            <person name="Walters J."/>
            <person name="Waterhouse R.M."/>
            <person name="Ahn S.J."/>
            <person name="Almeida F.C."/>
            <person name="An C."/>
            <person name="Aqrawi P."/>
            <person name="Bretschneider A."/>
            <person name="Bryant W.B."/>
            <person name="Bucks S."/>
            <person name="Chao H."/>
            <person name="Chevignon G."/>
            <person name="Christen J.M."/>
            <person name="Clarke D.F."/>
            <person name="Dittmer N.T."/>
            <person name="Ferguson L.C.F."/>
            <person name="Garavelou S."/>
            <person name="Gordon K.H.J."/>
            <person name="Gunaratna R.T."/>
            <person name="Han Y."/>
            <person name="Hauser F."/>
            <person name="He Y."/>
            <person name="Heidel-Fischer H."/>
            <person name="Hirsh A."/>
            <person name="Hu Y."/>
            <person name="Jiang H."/>
            <person name="Kalra D."/>
            <person name="Klinner C."/>
            <person name="Konig C."/>
            <person name="Kovar C."/>
            <person name="Kroll A.R."/>
            <person name="Kuwar S.S."/>
            <person name="Lee S.L."/>
            <person name="Lehman R."/>
            <person name="Li K."/>
            <person name="Li Z."/>
            <person name="Liang H."/>
            <person name="Lovelace S."/>
            <person name="Lu Z."/>
            <person name="Mansfield J.H."/>
            <person name="McCulloch K.J."/>
            <person name="Mathew T."/>
            <person name="Morton B."/>
            <person name="Muzny D.M."/>
            <person name="Neunemann D."/>
            <person name="Ongeri F."/>
            <person name="Pauchet Y."/>
            <person name="Pu L.L."/>
            <person name="Pyrousis I."/>
            <person name="Rao X.J."/>
            <person name="Redding A."/>
            <person name="Roesel C."/>
            <person name="Sanchez-Gracia A."/>
            <person name="Schaack S."/>
            <person name="Shukla A."/>
            <person name="Tetreau G."/>
            <person name="Wang Y."/>
            <person name="Xiong G.H."/>
            <person name="Traut W."/>
            <person name="Walsh T.K."/>
            <person name="Worley K.C."/>
            <person name="Wu D."/>
            <person name="Wu W."/>
            <person name="Wu Y.Q."/>
            <person name="Zhang X."/>
            <person name="Zou Z."/>
            <person name="Zucker H."/>
            <person name="Briscoe A.D."/>
            <person name="Burmester T."/>
            <person name="Clem R.J."/>
            <person name="Feyereisen R."/>
            <person name="Grimmelikhuijzen C.J.P."/>
            <person name="Hamodrakas S.J."/>
            <person name="Hansson B.S."/>
            <person name="Huguet E."/>
            <person name="Jermiin L.S."/>
            <person name="Lan Q."/>
            <person name="Lehman H.K."/>
            <person name="Lorenzen M."/>
            <person name="Merzendorfer H."/>
            <person name="Michalopoulos I."/>
            <person name="Morton D.B."/>
            <person name="Muthukrishnan S."/>
            <person name="Oakeshott J.G."/>
            <person name="Palmer W."/>
            <person name="Park Y."/>
            <person name="Passarelli A.L."/>
            <person name="Rozas J."/>
            <person name="Schwartz L.M."/>
            <person name="Smith W."/>
            <person name="Southgate A."/>
            <person name="Vilcinskas A."/>
            <person name="Vogt R."/>
            <person name="Wang P."/>
            <person name="Werren J."/>
            <person name="Yu X.Q."/>
            <person name="Zhou J.J."/>
            <person name="Brown S.J."/>
            <person name="Scherer S.E."/>
            <person name="Richards S."/>
            <person name="Blissard G.W."/>
        </authorList>
    </citation>
    <scope>NUCLEOTIDE SEQUENCE</scope>
</reference>
<reference evidence="2" key="2">
    <citation type="submission" date="2020-12" db="EMBL/GenBank/DDBJ databases">
        <authorList>
            <person name="Kanost M."/>
        </authorList>
    </citation>
    <scope>NUCLEOTIDE SEQUENCE</scope>
</reference>
<evidence type="ECO:0000313" key="3">
    <source>
        <dbReference type="Proteomes" id="UP000791440"/>
    </source>
</evidence>
<keyword evidence="3" id="KW-1185">Reference proteome</keyword>
<comment type="caution">
    <text evidence="2">The sequence shown here is derived from an EMBL/GenBank/DDBJ whole genome shotgun (WGS) entry which is preliminary data.</text>
</comment>
<organism evidence="2 3">
    <name type="scientific">Manduca sexta</name>
    <name type="common">Tobacco hawkmoth</name>
    <name type="synonym">Tobacco hornworm</name>
    <dbReference type="NCBI Taxonomy" id="7130"/>
    <lineage>
        <taxon>Eukaryota</taxon>
        <taxon>Metazoa</taxon>
        <taxon>Ecdysozoa</taxon>
        <taxon>Arthropoda</taxon>
        <taxon>Hexapoda</taxon>
        <taxon>Insecta</taxon>
        <taxon>Pterygota</taxon>
        <taxon>Neoptera</taxon>
        <taxon>Endopterygota</taxon>
        <taxon>Lepidoptera</taxon>
        <taxon>Glossata</taxon>
        <taxon>Ditrysia</taxon>
        <taxon>Bombycoidea</taxon>
        <taxon>Sphingidae</taxon>
        <taxon>Sphinginae</taxon>
        <taxon>Sphingini</taxon>
        <taxon>Manduca</taxon>
    </lineage>
</organism>
<protein>
    <submittedName>
        <fullName evidence="2">Uncharacterized protein</fullName>
    </submittedName>
</protein>
<gene>
    <name evidence="2" type="ORF">O3G_MSEX014715</name>
</gene>
<sequence>MRCMLNTLVDEAVVEARKRREDRNYLTKELEDVLQEGTEKVVEAMGLVEILIDRATGVTSVPVKQSRYHHYMKRIVGDALARSEPFSPGPCPKELPSERRRLQEELVRDKTCRCDEPPPPQFRVMFEGEAEVVKEESAALLPSELRALEELRRCKCDTSAAPSPADVVSFEDKLDENQTEVEDTIPDETPDD</sequence>
<name>A0A922CZT1_MANSE</name>
<accession>A0A922CZT1</accession>
<dbReference type="AlphaFoldDB" id="A0A922CZT1"/>